<evidence type="ECO:0000256" key="2">
    <source>
        <dbReference type="PROSITE-ProRule" id="PRU00708"/>
    </source>
</evidence>
<protein>
    <recommendedName>
        <fullName evidence="5">Pentacotripeptide-repeat region of PRORP domain-containing protein</fullName>
    </recommendedName>
</protein>
<feature type="repeat" description="PPR" evidence="2">
    <location>
        <begin position="108"/>
        <end position="142"/>
    </location>
</feature>
<dbReference type="FunFam" id="1.25.40.10:FF:000158">
    <property type="entry name" value="pentatricopeptide repeat-containing protein At2g33680"/>
    <property type="match status" value="1"/>
</dbReference>
<dbReference type="AlphaFoldDB" id="D8RNS8"/>
<dbReference type="PANTHER" id="PTHR47926:SF533">
    <property type="entry name" value="DYW DOMAIN-CONTAINING PROTEIN"/>
    <property type="match status" value="1"/>
</dbReference>
<dbReference type="eggNOG" id="KOG4197">
    <property type="taxonomic scope" value="Eukaryota"/>
</dbReference>
<reference evidence="3 4" key="1">
    <citation type="journal article" date="2011" name="Science">
        <title>The Selaginella genome identifies genetic changes associated with the evolution of vascular plants.</title>
        <authorList>
            <person name="Banks J.A."/>
            <person name="Nishiyama T."/>
            <person name="Hasebe M."/>
            <person name="Bowman J.L."/>
            <person name="Gribskov M."/>
            <person name="dePamphilis C."/>
            <person name="Albert V.A."/>
            <person name="Aono N."/>
            <person name="Aoyama T."/>
            <person name="Ambrose B.A."/>
            <person name="Ashton N.W."/>
            <person name="Axtell M.J."/>
            <person name="Barker E."/>
            <person name="Barker M.S."/>
            <person name="Bennetzen J.L."/>
            <person name="Bonawitz N.D."/>
            <person name="Chapple C."/>
            <person name="Cheng C."/>
            <person name="Correa L.G."/>
            <person name="Dacre M."/>
            <person name="DeBarry J."/>
            <person name="Dreyer I."/>
            <person name="Elias M."/>
            <person name="Engstrom E.M."/>
            <person name="Estelle M."/>
            <person name="Feng L."/>
            <person name="Finet C."/>
            <person name="Floyd S.K."/>
            <person name="Frommer W.B."/>
            <person name="Fujita T."/>
            <person name="Gramzow L."/>
            <person name="Gutensohn M."/>
            <person name="Harholt J."/>
            <person name="Hattori M."/>
            <person name="Heyl A."/>
            <person name="Hirai T."/>
            <person name="Hiwatashi Y."/>
            <person name="Ishikawa M."/>
            <person name="Iwata M."/>
            <person name="Karol K.G."/>
            <person name="Koehler B."/>
            <person name="Kolukisaoglu U."/>
            <person name="Kubo M."/>
            <person name="Kurata T."/>
            <person name="Lalonde S."/>
            <person name="Li K."/>
            <person name="Li Y."/>
            <person name="Litt A."/>
            <person name="Lyons E."/>
            <person name="Manning G."/>
            <person name="Maruyama T."/>
            <person name="Michael T.P."/>
            <person name="Mikami K."/>
            <person name="Miyazaki S."/>
            <person name="Morinaga S."/>
            <person name="Murata T."/>
            <person name="Mueller-Roeber B."/>
            <person name="Nelson D.R."/>
            <person name="Obara M."/>
            <person name="Oguri Y."/>
            <person name="Olmstead R.G."/>
            <person name="Onodera N."/>
            <person name="Petersen B.L."/>
            <person name="Pils B."/>
            <person name="Prigge M."/>
            <person name="Rensing S.A."/>
            <person name="Riano-Pachon D.M."/>
            <person name="Roberts A.W."/>
            <person name="Sato Y."/>
            <person name="Scheller H.V."/>
            <person name="Schulz B."/>
            <person name="Schulz C."/>
            <person name="Shakirov E.V."/>
            <person name="Shibagaki N."/>
            <person name="Shinohara N."/>
            <person name="Shippen D.E."/>
            <person name="Soerensen I."/>
            <person name="Sotooka R."/>
            <person name="Sugimoto N."/>
            <person name="Sugita M."/>
            <person name="Sumikawa N."/>
            <person name="Tanurdzic M."/>
            <person name="Theissen G."/>
            <person name="Ulvskov P."/>
            <person name="Wakazuki S."/>
            <person name="Weng J.K."/>
            <person name="Willats W.W."/>
            <person name="Wipf D."/>
            <person name="Wolf P.G."/>
            <person name="Yang L."/>
            <person name="Zimmer A.D."/>
            <person name="Zhu Q."/>
            <person name="Mitros T."/>
            <person name="Hellsten U."/>
            <person name="Loque D."/>
            <person name="Otillar R."/>
            <person name="Salamov A."/>
            <person name="Schmutz J."/>
            <person name="Shapiro H."/>
            <person name="Lindquist E."/>
            <person name="Lucas S."/>
            <person name="Rokhsar D."/>
            <person name="Grigoriev I.V."/>
        </authorList>
    </citation>
    <scope>NUCLEOTIDE SEQUENCE [LARGE SCALE GENOMIC DNA]</scope>
</reference>
<dbReference type="PROSITE" id="PS51375">
    <property type="entry name" value="PPR"/>
    <property type="match status" value="2"/>
</dbReference>
<dbReference type="GO" id="GO:0048731">
    <property type="term" value="P:system development"/>
    <property type="evidence" value="ECO:0007669"/>
    <property type="project" value="UniProtKB-ARBA"/>
</dbReference>
<name>D8RNS8_SELML</name>
<sequence>MPQKSTVSWNSLIGAFSRSGRPIESLVLFWTMNLEGVRPNSVTFMAAIEACTSMEEISHGRFVHAVVLSCEGEASVGVMNALINMYGKHSRVSEARKTFASICKSHRDVISWNSMISAYARNGRLQEAKNTFHKMAMDGVLPNEVTFLALLSALGHSGDVKRGWSFFISMHHDYGLVWGIDHLVCTVDLFGRAGLIEQAERIVLSSSFARLPVPWMALLSACKSSRNPGTIEKSGTVARTALELNTAKSSPYVLVSNAFLDDLPYFPGARTLPYQPPPPAAPLVKTHLG</sequence>
<keyword evidence="1" id="KW-0677">Repeat</keyword>
<dbReference type="Proteomes" id="UP000001514">
    <property type="component" value="Unassembled WGS sequence"/>
</dbReference>
<dbReference type="PANTHER" id="PTHR47926">
    <property type="entry name" value="PENTATRICOPEPTIDE REPEAT-CONTAINING PROTEIN"/>
    <property type="match status" value="1"/>
</dbReference>
<proteinExistence type="predicted"/>
<dbReference type="GO" id="GO:0003723">
    <property type="term" value="F:RNA binding"/>
    <property type="evidence" value="ECO:0007669"/>
    <property type="project" value="InterPro"/>
</dbReference>
<gene>
    <name evidence="3" type="ORF">SELMODRAFT_97942</name>
</gene>
<evidence type="ECO:0000256" key="1">
    <source>
        <dbReference type="ARBA" id="ARBA00022737"/>
    </source>
</evidence>
<dbReference type="InterPro" id="IPR046960">
    <property type="entry name" value="PPR_At4g14850-like_plant"/>
</dbReference>
<dbReference type="Pfam" id="PF13041">
    <property type="entry name" value="PPR_2"/>
    <property type="match status" value="2"/>
</dbReference>
<dbReference type="InterPro" id="IPR002885">
    <property type="entry name" value="PPR_rpt"/>
</dbReference>
<evidence type="ECO:0008006" key="5">
    <source>
        <dbReference type="Google" id="ProtNLM"/>
    </source>
</evidence>
<evidence type="ECO:0000313" key="4">
    <source>
        <dbReference type="Proteomes" id="UP000001514"/>
    </source>
</evidence>
<dbReference type="HOGENOM" id="CLU_002706_0_0_1"/>
<dbReference type="Gene3D" id="1.25.40.10">
    <property type="entry name" value="Tetratricopeptide repeat domain"/>
    <property type="match status" value="2"/>
</dbReference>
<dbReference type="EMBL" id="GL377585">
    <property type="protein sequence ID" value="EFJ26133.1"/>
    <property type="molecule type" value="Genomic_DNA"/>
</dbReference>
<evidence type="ECO:0000313" key="3">
    <source>
        <dbReference type="EMBL" id="EFJ26133.1"/>
    </source>
</evidence>
<keyword evidence="4" id="KW-1185">Reference proteome</keyword>
<dbReference type="GO" id="GO:0009451">
    <property type="term" value="P:RNA modification"/>
    <property type="evidence" value="ECO:0007669"/>
    <property type="project" value="InterPro"/>
</dbReference>
<dbReference type="InParanoid" id="D8RNS8"/>
<accession>D8RNS8</accession>
<feature type="repeat" description="PPR" evidence="2">
    <location>
        <begin position="5"/>
        <end position="39"/>
    </location>
</feature>
<dbReference type="KEGG" id="smo:SELMODRAFT_97942"/>
<dbReference type="Pfam" id="PF01535">
    <property type="entry name" value="PPR"/>
    <property type="match status" value="1"/>
</dbReference>
<dbReference type="NCBIfam" id="TIGR00756">
    <property type="entry name" value="PPR"/>
    <property type="match status" value="1"/>
</dbReference>
<dbReference type="Gramene" id="EFJ26133">
    <property type="protein sequence ID" value="EFJ26133"/>
    <property type="gene ID" value="SELMODRAFT_97942"/>
</dbReference>
<organism evidence="4">
    <name type="scientific">Selaginella moellendorffii</name>
    <name type="common">Spikemoss</name>
    <dbReference type="NCBI Taxonomy" id="88036"/>
    <lineage>
        <taxon>Eukaryota</taxon>
        <taxon>Viridiplantae</taxon>
        <taxon>Streptophyta</taxon>
        <taxon>Embryophyta</taxon>
        <taxon>Tracheophyta</taxon>
        <taxon>Lycopodiopsida</taxon>
        <taxon>Selaginellales</taxon>
        <taxon>Selaginellaceae</taxon>
        <taxon>Selaginella</taxon>
    </lineage>
</organism>
<dbReference type="InterPro" id="IPR011990">
    <property type="entry name" value="TPR-like_helical_dom_sf"/>
</dbReference>